<gene>
    <name evidence="1" type="ORF">SAMN02745136_04936</name>
</gene>
<dbReference type="STRING" id="1121322.SAMN02745136_04936"/>
<reference evidence="1 2" key="1">
    <citation type="submission" date="2016-11" db="EMBL/GenBank/DDBJ databases">
        <authorList>
            <person name="Jaros S."/>
            <person name="Januszkiewicz K."/>
            <person name="Wedrychowicz H."/>
        </authorList>
    </citation>
    <scope>NUCLEOTIDE SEQUENCE [LARGE SCALE GENOMIC DNA]</scope>
    <source>
        <strain evidence="1 2">DSM 15929</strain>
    </source>
</reference>
<evidence type="ECO:0000313" key="2">
    <source>
        <dbReference type="Proteomes" id="UP000184386"/>
    </source>
</evidence>
<proteinExistence type="predicted"/>
<dbReference type="EMBL" id="FRAC01000033">
    <property type="protein sequence ID" value="SHL45245.1"/>
    <property type="molecule type" value="Genomic_DNA"/>
</dbReference>
<protein>
    <submittedName>
        <fullName evidence="1">Uncharacterized protein</fullName>
    </submittedName>
</protein>
<dbReference type="Proteomes" id="UP000184386">
    <property type="component" value="Unassembled WGS sequence"/>
</dbReference>
<dbReference type="RefSeq" id="WP_073279854.1">
    <property type="nucleotide sequence ID" value="NZ_FRAC01000033.1"/>
</dbReference>
<dbReference type="AlphaFoldDB" id="A0A1M7ARE1"/>
<accession>A0A1M7ARE1</accession>
<sequence>MLFNYDESEVYKVISERRTAANVIEINTIQECLVRKSEHSWQRIVETNRKPALACRMTSKSLDANGKSYNANDIVNIFITSCERFGFTYYPIKCNIENFRDKLKQIRLFVKEEGKYICKACFEVLDIIESDNDLSQVEEFITDTNFIKSRTDFNCLLKIAQVQTTDLPKDYLALRTGKSIYDVAFYGRNPNIWII</sequence>
<evidence type="ECO:0000313" key="1">
    <source>
        <dbReference type="EMBL" id="SHL45245.1"/>
    </source>
</evidence>
<name>A0A1M7ARE1_9FIRM</name>
<organism evidence="1 2">
    <name type="scientific">Anaerocolumna jejuensis DSM 15929</name>
    <dbReference type="NCBI Taxonomy" id="1121322"/>
    <lineage>
        <taxon>Bacteria</taxon>
        <taxon>Bacillati</taxon>
        <taxon>Bacillota</taxon>
        <taxon>Clostridia</taxon>
        <taxon>Lachnospirales</taxon>
        <taxon>Lachnospiraceae</taxon>
        <taxon>Anaerocolumna</taxon>
    </lineage>
</organism>
<keyword evidence="2" id="KW-1185">Reference proteome</keyword>